<keyword evidence="5 11" id="KW-0676">Redox-active center</keyword>
<dbReference type="Gene3D" id="3.40.30.10">
    <property type="entry name" value="Glutaredoxin"/>
    <property type="match status" value="1"/>
</dbReference>
<dbReference type="SUPFAM" id="SSF52833">
    <property type="entry name" value="Thioredoxin-like"/>
    <property type="match status" value="1"/>
</dbReference>
<evidence type="ECO:0000256" key="10">
    <source>
        <dbReference type="PIRSR" id="PIRSR637944-1"/>
    </source>
</evidence>
<evidence type="ECO:0000256" key="7">
    <source>
        <dbReference type="ARBA" id="ARBA00074156"/>
    </source>
</evidence>
<dbReference type="CDD" id="cd03013">
    <property type="entry name" value="PRX5_like"/>
    <property type="match status" value="1"/>
</dbReference>
<keyword evidence="14" id="KW-1185">Reference proteome</keyword>
<feature type="active site" description="Cysteine sulfenic acid (-SOH) intermediate" evidence="10">
    <location>
        <position position="66"/>
    </location>
</feature>
<dbReference type="GO" id="GO:0042744">
    <property type="term" value="P:hydrogen peroxide catabolic process"/>
    <property type="evidence" value="ECO:0007669"/>
    <property type="project" value="TreeGrafter"/>
</dbReference>
<dbReference type="GO" id="GO:0045454">
    <property type="term" value="P:cell redox homeostasis"/>
    <property type="evidence" value="ECO:0007669"/>
    <property type="project" value="TreeGrafter"/>
</dbReference>
<accession>A0A0B7FEQ9</accession>
<dbReference type="FunFam" id="3.40.30.10:FF:000020">
    <property type="entry name" value="Peroxiredoxin"/>
    <property type="match status" value="1"/>
</dbReference>
<sequence>MSDTTKPVEVIKVGATIPEAEFPTVYWSEELENGAACGVPSKLSTKSWAGKKVVVVAVPGAFTPTCHVNHIPAYIKNYQAFKDKGVDQIVVIAANDQFVMSGWGRINGAKDHVLFVSDTYAEWSKKLGLGIDLTAHGLGERTGRYALVLKDNKVETINVEPNPGAVSNTGAEHILAAL</sequence>
<evidence type="ECO:0000313" key="13">
    <source>
        <dbReference type="EMBL" id="CEL54697.1"/>
    </source>
</evidence>
<name>A0A0B7FEQ9_THACB</name>
<organism evidence="13 14">
    <name type="scientific">Thanatephorus cucumeris (strain AG1-IB / isolate 7/3/14)</name>
    <name type="common">Lettuce bottom rot fungus</name>
    <name type="synonym">Rhizoctonia solani</name>
    <dbReference type="NCBI Taxonomy" id="1108050"/>
    <lineage>
        <taxon>Eukaryota</taxon>
        <taxon>Fungi</taxon>
        <taxon>Dikarya</taxon>
        <taxon>Basidiomycota</taxon>
        <taxon>Agaricomycotina</taxon>
        <taxon>Agaricomycetes</taxon>
        <taxon>Cantharellales</taxon>
        <taxon>Ceratobasidiaceae</taxon>
        <taxon>Rhizoctonia</taxon>
        <taxon>Rhizoctonia solani AG-1</taxon>
    </lineage>
</organism>
<evidence type="ECO:0000256" key="11">
    <source>
        <dbReference type="RuleBase" id="RU366011"/>
    </source>
</evidence>
<dbReference type="InterPro" id="IPR037944">
    <property type="entry name" value="PRX5-like"/>
</dbReference>
<dbReference type="OrthoDB" id="195498at2759"/>
<dbReference type="GO" id="GO:0008379">
    <property type="term" value="F:thioredoxin peroxidase activity"/>
    <property type="evidence" value="ECO:0007669"/>
    <property type="project" value="InterPro"/>
</dbReference>
<evidence type="ECO:0000256" key="1">
    <source>
        <dbReference type="ARBA" id="ARBA00010505"/>
    </source>
</evidence>
<comment type="subunit">
    <text evidence="6">Homodimer; disulfide-linked, upon oxidation.</text>
</comment>
<dbReference type="Proteomes" id="UP000059188">
    <property type="component" value="Unassembled WGS sequence"/>
</dbReference>
<dbReference type="InterPro" id="IPR013766">
    <property type="entry name" value="Thioredoxin_domain"/>
</dbReference>
<dbReference type="STRING" id="1108050.A0A0B7FEQ9"/>
<evidence type="ECO:0000256" key="6">
    <source>
        <dbReference type="ARBA" id="ARBA00063543"/>
    </source>
</evidence>
<evidence type="ECO:0000256" key="4">
    <source>
        <dbReference type="ARBA" id="ARBA00023002"/>
    </source>
</evidence>
<dbReference type="InterPro" id="IPR036249">
    <property type="entry name" value="Thioredoxin-like_sf"/>
</dbReference>
<evidence type="ECO:0000256" key="3">
    <source>
        <dbReference type="ARBA" id="ARBA00022862"/>
    </source>
</evidence>
<comment type="function">
    <text evidence="11">Thiol-specific peroxidase that catalyzes the reduction of hydrogen peroxide and organic hydroperoxides to water and alcohols, respectively. Plays a role in cell protection against oxidative stress by detoxifying peroxides.</text>
</comment>
<dbReference type="GO" id="GO:0005777">
    <property type="term" value="C:peroxisome"/>
    <property type="evidence" value="ECO:0007669"/>
    <property type="project" value="TreeGrafter"/>
</dbReference>
<dbReference type="GO" id="GO:0005739">
    <property type="term" value="C:mitochondrion"/>
    <property type="evidence" value="ECO:0007669"/>
    <property type="project" value="TreeGrafter"/>
</dbReference>
<dbReference type="PROSITE" id="PS51352">
    <property type="entry name" value="THIOREDOXIN_2"/>
    <property type="match status" value="1"/>
</dbReference>
<protein>
    <recommendedName>
        <fullName evidence="7">Putative peroxiredoxin</fullName>
    </recommendedName>
    <alternativeName>
        <fullName evidence="8">Thioredoxin reductase</fullName>
    </alternativeName>
    <alternativeName>
        <fullName evidence="9">Thioredoxin-dependent peroxiredoxin</fullName>
    </alternativeName>
</protein>
<evidence type="ECO:0000256" key="8">
    <source>
        <dbReference type="ARBA" id="ARBA00076301"/>
    </source>
</evidence>
<dbReference type="EMBL" id="LN679117">
    <property type="protein sequence ID" value="CEL54697.1"/>
    <property type="molecule type" value="Genomic_DNA"/>
</dbReference>
<evidence type="ECO:0000256" key="9">
    <source>
        <dbReference type="ARBA" id="ARBA00079296"/>
    </source>
</evidence>
<dbReference type="PANTHER" id="PTHR10430">
    <property type="entry name" value="PEROXIREDOXIN"/>
    <property type="match status" value="1"/>
</dbReference>
<keyword evidence="4 11" id="KW-0560">Oxidoreductase</keyword>
<dbReference type="PANTHER" id="PTHR10430:SF16">
    <property type="entry name" value="PEROXIREDOXIN-5, MITOCHONDRIAL"/>
    <property type="match status" value="1"/>
</dbReference>
<keyword evidence="3 11" id="KW-0049">Antioxidant</keyword>
<evidence type="ECO:0000256" key="5">
    <source>
        <dbReference type="ARBA" id="ARBA00023284"/>
    </source>
</evidence>
<evidence type="ECO:0000256" key="2">
    <source>
        <dbReference type="ARBA" id="ARBA00022559"/>
    </source>
</evidence>
<gene>
    <name evidence="13" type="ORF">RSOLAG1IB_07231</name>
</gene>
<evidence type="ECO:0000259" key="12">
    <source>
        <dbReference type="PROSITE" id="PS51352"/>
    </source>
</evidence>
<dbReference type="GO" id="GO:0034599">
    <property type="term" value="P:cellular response to oxidative stress"/>
    <property type="evidence" value="ECO:0007669"/>
    <property type="project" value="InterPro"/>
</dbReference>
<keyword evidence="2 11" id="KW-0575">Peroxidase</keyword>
<comment type="similarity">
    <text evidence="1 11">Belongs to the peroxiredoxin family. Prx5 subfamily.</text>
</comment>
<reference evidence="13 14" key="1">
    <citation type="submission" date="2014-11" db="EMBL/GenBank/DDBJ databases">
        <authorList>
            <person name="Wibberg Daniel"/>
        </authorList>
    </citation>
    <scope>NUCLEOTIDE SEQUENCE [LARGE SCALE GENOMIC DNA]</scope>
    <source>
        <strain evidence="13">Rhizoctonia solani AG1-IB 7/3/14</strain>
    </source>
</reference>
<proteinExistence type="inferred from homology"/>
<dbReference type="InterPro" id="IPR013740">
    <property type="entry name" value="Redoxin"/>
</dbReference>
<dbReference type="AlphaFoldDB" id="A0A0B7FEQ9"/>
<feature type="domain" description="Thioredoxin" evidence="12">
    <location>
        <begin position="11"/>
        <end position="178"/>
    </location>
</feature>
<evidence type="ECO:0000313" key="14">
    <source>
        <dbReference type="Proteomes" id="UP000059188"/>
    </source>
</evidence>
<dbReference type="Pfam" id="PF08534">
    <property type="entry name" value="Redoxin"/>
    <property type="match status" value="1"/>
</dbReference>